<keyword evidence="1" id="KW-0472">Membrane</keyword>
<dbReference type="EnsemblMetazoa" id="AFUN016013-RA">
    <property type="protein sequence ID" value="AFUN016013-PA"/>
    <property type="gene ID" value="AFUN016013"/>
</dbReference>
<keyword evidence="1" id="KW-1133">Transmembrane helix</keyword>
<accession>A0A1I8JU39</accession>
<feature type="transmembrane region" description="Helical" evidence="1">
    <location>
        <begin position="29"/>
        <end position="47"/>
    </location>
</feature>
<name>A0A1I8JU39_ANOFN</name>
<protein>
    <submittedName>
        <fullName evidence="2">Uncharacterized protein</fullName>
    </submittedName>
</protein>
<evidence type="ECO:0000256" key="1">
    <source>
        <dbReference type="SAM" id="Phobius"/>
    </source>
</evidence>
<dbReference type="VEuPathDB" id="VectorBase:AFUN016013"/>
<proteinExistence type="predicted"/>
<sequence>MCCAAWCDGETVAQRNETLSKIRLMATEAYAVPLILASNLFMLPGVYGKHRLYRIRSTSVS</sequence>
<evidence type="ECO:0000313" key="2">
    <source>
        <dbReference type="EnsemblMetazoa" id="AFUN016013-PA"/>
    </source>
</evidence>
<organism evidence="2">
    <name type="scientific">Anopheles funestus</name>
    <name type="common">African malaria mosquito</name>
    <dbReference type="NCBI Taxonomy" id="62324"/>
    <lineage>
        <taxon>Eukaryota</taxon>
        <taxon>Metazoa</taxon>
        <taxon>Ecdysozoa</taxon>
        <taxon>Arthropoda</taxon>
        <taxon>Hexapoda</taxon>
        <taxon>Insecta</taxon>
        <taxon>Pterygota</taxon>
        <taxon>Neoptera</taxon>
        <taxon>Endopterygota</taxon>
        <taxon>Diptera</taxon>
        <taxon>Nematocera</taxon>
        <taxon>Culicoidea</taxon>
        <taxon>Culicidae</taxon>
        <taxon>Anophelinae</taxon>
        <taxon>Anopheles</taxon>
    </lineage>
</organism>
<keyword evidence="1" id="KW-0812">Transmembrane</keyword>
<reference evidence="2" key="1">
    <citation type="submission" date="2020-05" db="UniProtKB">
        <authorList>
            <consortium name="EnsemblMetazoa"/>
        </authorList>
    </citation>
    <scope>IDENTIFICATION</scope>
    <source>
        <strain evidence="2">FUMOZ</strain>
    </source>
</reference>
<dbReference type="AlphaFoldDB" id="A0A1I8JU39"/>